<evidence type="ECO:0000313" key="3">
    <source>
        <dbReference type="Proteomes" id="UP000053593"/>
    </source>
</evidence>
<protein>
    <recommendedName>
        <fullName evidence="4">Protein kinase domain-containing protein</fullName>
    </recommendedName>
</protein>
<dbReference type="AlphaFoldDB" id="A0A0D0APT9"/>
<evidence type="ECO:0000256" key="1">
    <source>
        <dbReference type="SAM" id="MobiDB-lite"/>
    </source>
</evidence>
<organism evidence="2 3">
    <name type="scientific">Collybiopsis luxurians FD-317 M1</name>
    <dbReference type="NCBI Taxonomy" id="944289"/>
    <lineage>
        <taxon>Eukaryota</taxon>
        <taxon>Fungi</taxon>
        <taxon>Dikarya</taxon>
        <taxon>Basidiomycota</taxon>
        <taxon>Agaricomycotina</taxon>
        <taxon>Agaricomycetes</taxon>
        <taxon>Agaricomycetidae</taxon>
        <taxon>Agaricales</taxon>
        <taxon>Marasmiineae</taxon>
        <taxon>Omphalotaceae</taxon>
        <taxon>Collybiopsis</taxon>
        <taxon>Collybiopsis luxurians</taxon>
    </lineage>
</organism>
<reference evidence="2 3" key="1">
    <citation type="submission" date="2014-04" db="EMBL/GenBank/DDBJ databases">
        <title>Evolutionary Origins and Diversification of the Mycorrhizal Mutualists.</title>
        <authorList>
            <consortium name="DOE Joint Genome Institute"/>
            <consortium name="Mycorrhizal Genomics Consortium"/>
            <person name="Kohler A."/>
            <person name="Kuo A."/>
            <person name="Nagy L.G."/>
            <person name="Floudas D."/>
            <person name="Copeland A."/>
            <person name="Barry K.W."/>
            <person name="Cichocki N."/>
            <person name="Veneault-Fourrey C."/>
            <person name="LaButti K."/>
            <person name="Lindquist E.A."/>
            <person name="Lipzen A."/>
            <person name="Lundell T."/>
            <person name="Morin E."/>
            <person name="Murat C."/>
            <person name="Riley R."/>
            <person name="Ohm R."/>
            <person name="Sun H."/>
            <person name="Tunlid A."/>
            <person name="Henrissat B."/>
            <person name="Grigoriev I.V."/>
            <person name="Hibbett D.S."/>
            <person name="Martin F."/>
        </authorList>
    </citation>
    <scope>NUCLEOTIDE SEQUENCE [LARGE SCALE GENOMIC DNA]</scope>
    <source>
        <strain evidence="2 3">FD-317 M1</strain>
    </source>
</reference>
<dbReference type="OrthoDB" id="4062651at2759"/>
<evidence type="ECO:0008006" key="4">
    <source>
        <dbReference type="Google" id="ProtNLM"/>
    </source>
</evidence>
<evidence type="ECO:0000313" key="2">
    <source>
        <dbReference type="EMBL" id="KIK52320.1"/>
    </source>
</evidence>
<accession>A0A0D0APT9</accession>
<dbReference type="Proteomes" id="UP000053593">
    <property type="component" value="Unassembled WGS sequence"/>
</dbReference>
<dbReference type="SUPFAM" id="SSF56112">
    <property type="entry name" value="Protein kinase-like (PK-like)"/>
    <property type="match status" value="1"/>
</dbReference>
<dbReference type="HOGENOM" id="CLU_013871_2_2_1"/>
<proteinExistence type="predicted"/>
<gene>
    <name evidence="2" type="ORF">GYMLUDRAFT_64339</name>
</gene>
<feature type="compositionally biased region" description="Polar residues" evidence="1">
    <location>
        <begin position="148"/>
        <end position="168"/>
    </location>
</feature>
<name>A0A0D0APT9_9AGAR</name>
<dbReference type="InterPro" id="IPR011009">
    <property type="entry name" value="Kinase-like_dom_sf"/>
</dbReference>
<keyword evidence="3" id="KW-1185">Reference proteome</keyword>
<feature type="region of interest" description="Disordered" evidence="1">
    <location>
        <begin position="147"/>
        <end position="173"/>
    </location>
</feature>
<sequence length="556" mass="63960">MYIVILEEFEHRRLRYLDWFDPPSWEAEETLESIAETLKTRNRLLGDIEFFRLYEPIQLKRLRDMQSACRDLLDYDNLGESGRRCSLKFTLGKLRLAESDDPSQLFEVPQMFHVPLVAVYIPQFTGSNSRHTFPISEDIYAREAIASAAQTRPSPSTGAKSTELTTTQVKERPDAAYNYRPPELAPPPLSIYHPVFARFRREMATPTEGLDFTDKELERASLIIDVSLRHYSNELQRREALRKVFLFYQKSFWQGCSIGINDTHMDPDGALEYFLEFSLPILYTMLGELKNGGGDGGCDPSDQAQCAYIKLISSKQVCFIFLATILRTNLFLLKYDHIQIQCLDFTPYESKYPSRFVHWNSFTFQGNQYDLVYRQRLTSYMEKTVFLAAMSLPSDPNFRETEVVVKFASCYGEAGHRLLAEAGFAPRIYYCGFEESIGLWVIVMDYIQGAVCNRKLIEHEKDSLSSAIAILHKNNLVFGDLREPNVIITEPKGKVYLVDFEWCGPCIDIKEGDSVVQPRVRYPADISMGHGIDWAPGVGRDRVITIEHDIYRLNKM</sequence>
<dbReference type="EMBL" id="KN834845">
    <property type="protein sequence ID" value="KIK52320.1"/>
    <property type="molecule type" value="Genomic_DNA"/>
</dbReference>